<name>A0A0A9BIH8_ARUDO</name>
<dbReference type="EMBL" id="GBRH01236870">
    <property type="protein sequence ID" value="JAD61025.1"/>
    <property type="molecule type" value="Transcribed_RNA"/>
</dbReference>
<organism evidence="1">
    <name type="scientific">Arundo donax</name>
    <name type="common">Giant reed</name>
    <name type="synonym">Donax arundinaceus</name>
    <dbReference type="NCBI Taxonomy" id="35708"/>
    <lineage>
        <taxon>Eukaryota</taxon>
        <taxon>Viridiplantae</taxon>
        <taxon>Streptophyta</taxon>
        <taxon>Embryophyta</taxon>
        <taxon>Tracheophyta</taxon>
        <taxon>Spermatophyta</taxon>
        <taxon>Magnoliopsida</taxon>
        <taxon>Liliopsida</taxon>
        <taxon>Poales</taxon>
        <taxon>Poaceae</taxon>
        <taxon>PACMAD clade</taxon>
        <taxon>Arundinoideae</taxon>
        <taxon>Arundineae</taxon>
        <taxon>Arundo</taxon>
    </lineage>
</organism>
<accession>A0A0A9BIH8</accession>
<reference evidence="1" key="1">
    <citation type="submission" date="2014-09" db="EMBL/GenBank/DDBJ databases">
        <authorList>
            <person name="Magalhaes I.L.F."/>
            <person name="Oliveira U."/>
            <person name="Santos F.R."/>
            <person name="Vidigal T.H.D.A."/>
            <person name="Brescovit A.D."/>
            <person name="Santos A.J."/>
        </authorList>
    </citation>
    <scope>NUCLEOTIDE SEQUENCE</scope>
    <source>
        <tissue evidence="1">Shoot tissue taken approximately 20 cm above the soil surface</tissue>
    </source>
</reference>
<proteinExistence type="predicted"/>
<reference evidence="1" key="2">
    <citation type="journal article" date="2015" name="Data Brief">
        <title>Shoot transcriptome of the giant reed, Arundo donax.</title>
        <authorList>
            <person name="Barrero R.A."/>
            <person name="Guerrero F.D."/>
            <person name="Moolhuijzen P."/>
            <person name="Goolsby J.A."/>
            <person name="Tidwell J."/>
            <person name="Bellgard S.E."/>
            <person name="Bellgard M.I."/>
        </authorList>
    </citation>
    <scope>NUCLEOTIDE SEQUENCE</scope>
    <source>
        <tissue evidence="1">Shoot tissue taken approximately 20 cm above the soil surface</tissue>
    </source>
</reference>
<dbReference type="AlphaFoldDB" id="A0A0A9BIH8"/>
<protein>
    <submittedName>
        <fullName evidence="1">Uncharacterized protein</fullName>
    </submittedName>
</protein>
<evidence type="ECO:0000313" key="1">
    <source>
        <dbReference type="EMBL" id="JAD61025.1"/>
    </source>
</evidence>
<sequence length="91" mass="10574">MLKVWTMYFHSFCNAQKQLLGHSEVSLESGWTKREITCKIIGIQHIMDSLLVPMKHDMPWRRTSTFRPLVALNIVGNQKRCHLVVIVIVGR</sequence>